<dbReference type="EMBL" id="ML996094">
    <property type="protein sequence ID" value="KAF2148095.1"/>
    <property type="molecule type" value="Genomic_DNA"/>
</dbReference>
<keyword evidence="5 6" id="KW-0720">Serine protease</keyword>
<feature type="chain" id="PRO_5040501383" evidence="7">
    <location>
        <begin position="20"/>
        <end position="425"/>
    </location>
</feature>
<proteinExistence type="inferred from homology"/>
<dbReference type="PANTHER" id="PTHR43806">
    <property type="entry name" value="PEPTIDASE S8"/>
    <property type="match status" value="1"/>
</dbReference>
<feature type="domain" description="Inhibitor I9" evidence="9">
    <location>
        <begin position="33"/>
        <end position="106"/>
    </location>
</feature>
<feature type="active site" description="Charge relay system" evidence="6">
    <location>
        <position position="184"/>
    </location>
</feature>
<reference evidence="10" key="1">
    <citation type="journal article" date="2020" name="Stud. Mycol.">
        <title>101 Dothideomycetes genomes: a test case for predicting lifestyles and emergence of pathogens.</title>
        <authorList>
            <person name="Haridas S."/>
            <person name="Albert R."/>
            <person name="Binder M."/>
            <person name="Bloem J."/>
            <person name="Labutti K."/>
            <person name="Salamov A."/>
            <person name="Andreopoulos B."/>
            <person name="Baker S."/>
            <person name="Barry K."/>
            <person name="Bills G."/>
            <person name="Bluhm B."/>
            <person name="Cannon C."/>
            <person name="Castanera R."/>
            <person name="Culley D."/>
            <person name="Daum C."/>
            <person name="Ezra D."/>
            <person name="Gonzalez J."/>
            <person name="Henrissat B."/>
            <person name="Kuo A."/>
            <person name="Liang C."/>
            <person name="Lipzen A."/>
            <person name="Lutzoni F."/>
            <person name="Magnuson J."/>
            <person name="Mondo S."/>
            <person name="Nolan M."/>
            <person name="Ohm R."/>
            <person name="Pangilinan J."/>
            <person name="Park H.-J."/>
            <person name="Ramirez L."/>
            <person name="Alfaro M."/>
            <person name="Sun H."/>
            <person name="Tritt A."/>
            <person name="Yoshinaga Y."/>
            <person name="Zwiers L.-H."/>
            <person name="Turgeon B."/>
            <person name="Goodwin S."/>
            <person name="Spatafora J."/>
            <person name="Crous P."/>
            <person name="Grigoriev I."/>
        </authorList>
    </citation>
    <scope>NUCLEOTIDE SEQUENCE</scope>
    <source>
        <strain evidence="10">CBS 260.36</strain>
    </source>
</reference>
<feature type="active site" description="Charge relay system" evidence="6">
    <location>
        <position position="215"/>
    </location>
</feature>
<dbReference type="Gene3D" id="3.30.70.80">
    <property type="entry name" value="Peptidase S8 propeptide/proteinase inhibitor I9"/>
    <property type="match status" value="1"/>
</dbReference>
<dbReference type="Pfam" id="PF00082">
    <property type="entry name" value="Peptidase_S8"/>
    <property type="match status" value="1"/>
</dbReference>
<organism evidence="10 11">
    <name type="scientific">Myriangium duriaei CBS 260.36</name>
    <dbReference type="NCBI Taxonomy" id="1168546"/>
    <lineage>
        <taxon>Eukaryota</taxon>
        <taxon>Fungi</taxon>
        <taxon>Dikarya</taxon>
        <taxon>Ascomycota</taxon>
        <taxon>Pezizomycotina</taxon>
        <taxon>Dothideomycetes</taxon>
        <taxon>Dothideomycetidae</taxon>
        <taxon>Myriangiales</taxon>
        <taxon>Myriangiaceae</taxon>
        <taxon>Myriangium</taxon>
    </lineage>
</organism>
<evidence type="ECO:0000256" key="4">
    <source>
        <dbReference type="ARBA" id="ARBA00022801"/>
    </source>
</evidence>
<dbReference type="Proteomes" id="UP000799439">
    <property type="component" value="Unassembled WGS sequence"/>
</dbReference>
<sequence>MQAGVVLTSIVCWLTLSHAVVIHPSPTNLGSEYIVTLKKGAKLEHHLAFVQTLEWKSAAASTSYIKHEWDIIGFHAYAGTFDKNALDKLKRRTDVASIERNHIIELDPRELGENVSQESHDFNSIFSGNDPECYKATNPPSPGISIQRDAPYYLRQISHRSPSNSSEGYVYREPKTIPRIYVLDSGIDTNRHAYAARVVQGYNGAGGRFVDKIGHGTAVAAVVGGEKYGVLKNCTLIDVRVNSKNSTLMVFLDSLMWTMKDIIETPSGKLTSVINLSYGYKKTGPLSYALNCLVEAAYALGISMVVSAGNDDLPTTWKDKIIVVGATNKNLRRAGFSNYGSAVSIFAPGVSVVRWSKRAPGNWILVSGTSYAAPQVAAVLAYLKVQNRISNATLAMELLYKTATPGLVEDAKGSQNRFLYNDSGR</sequence>
<dbReference type="PROSITE" id="PS00138">
    <property type="entry name" value="SUBTILASE_SER"/>
    <property type="match status" value="1"/>
</dbReference>
<dbReference type="InterPro" id="IPR037045">
    <property type="entry name" value="S8pro/Inhibitor_I9_sf"/>
</dbReference>
<dbReference type="Gene3D" id="3.40.50.200">
    <property type="entry name" value="Peptidase S8/S53 domain"/>
    <property type="match status" value="1"/>
</dbReference>
<dbReference type="GO" id="GO:0004252">
    <property type="term" value="F:serine-type endopeptidase activity"/>
    <property type="evidence" value="ECO:0007669"/>
    <property type="project" value="UniProtKB-UniRule"/>
</dbReference>
<name>A0A9P4MBX9_9PEZI</name>
<dbReference type="InterPro" id="IPR010259">
    <property type="entry name" value="S8pro/Inhibitor_I9"/>
</dbReference>
<dbReference type="SUPFAM" id="SSF52743">
    <property type="entry name" value="Subtilisin-like"/>
    <property type="match status" value="1"/>
</dbReference>
<accession>A0A9P4MBX9</accession>
<feature type="active site" description="Charge relay system" evidence="6">
    <location>
        <position position="370"/>
    </location>
</feature>
<evidence type="ECO:0000259" key="9">
    <source>
        <dbReference type="Pfam" id="PF05922"/>
    </source>
</evidence>
<keyword evidence="11" id="KW-1185">Reference proteome</keyword>
<dbReference type="PRINTS" id="PR00723">
    <property type="entry name" value="SUBTILISIN"/>
</dbReference>
<evidence type="ECO:0000256" key="7">
    <source>
        <dbReference type="SAM" id="SignalP"/>
    </source>
</evidence>
<dbReference type="PROSITE" id="PS51892">
    <property type="entry name" value="SUBTILASE"/>
    <property type="match status" value="1"/>
</dbReference>
<dbReference type="InterPro" id="IPR036852">
    <property type="entry name" value="Peptidase_S8/S53_dom_sf"/>
</dbReference>
<dbReference type="InterPro" id="IPR023828">
    <property type="entry name" value="Peptidase_S8_Ser-AS"/>
</dbReference>
<evidence type="ECO:0000256" key="2">
    <source>
        <dbReference type="ARBA" id="ARBA00022670"/>
    </source>
</evidence>
<dbReference type="Pfam" id="PF05922">
    <property type="entry name" value="Inhibitor_I9"/>
    <property type="match status" value="1"/>
</dbReference>
<dbReference type="GO" id="GO:0005576">
    <property type="term" value="C:extracellular region"/>
    <property type="evidence" value="ECO:0007669"/>
    <property type="project" value="UniProtKB-ARBA"/>
</dbReference>
<evidence type="ECO:0000256" key="6">
    <source>
        <dbReference type="PROSITE-ProRule" id="PRU01240"/>
    </source>
</evidence>
<evidence type="ECO:0000256" key="1">
    <source>
        <dbReference type="ARBA" id="ARBA00011073"/>
    </source>
</evidence>
<dbReference type="SUPFAM" id="SSF54897">
    <property type="entry name" value="Protease propeptides/inhibitors"/>
    <property type="match status" value="1"/>
</dbReference>
<comment type="similarity">
    <text evidence="1 6">Belongs to the peptidase S8 family.</text>
</comment>
<dbReference type="GO" id="GO:0006508">
    <property type="term" value="P:proteolysis"/>
    <property type="evidence" value="ECO:0007669"/>
    <property type="project" value="UniProtKB-KW"/>
</dbReference>
<protein>
    <submittedName>
        <fullName evidence="10">Subtilisin-like protein</fullName>
    </submittedName>
</protein>
<feature type="domain" description="Peptidase S8/S53" evidence="8">
    <location>
        <begin position="180"/>
        <end position="406"/>
    </location>
</feature>
<evidence type="ECO:0000313" key="11">
    <source>
        <dbReference type="Proteomes" id="UP000799439"/>
    </source>
</evidence>
<gene>
    <name evidence="10" type="ORF">K461DRAFT_298188</name>
</gene>
<keyword evidence="2 6" id="KW-0645">Protease</keyword>
<keyword evidence="4 6" id="KW-0378">Hydrolase</keyword>
<dbReference type="OrthoDB" id="206201at2759"/>
<evidence type="ECO:0000256" key="3">
    <source>
        <dbReference type="ARBA" id="ARBA00022729"/>
    </source>
</evidence>
<dbReference type="AlphaFoldDB" id="A0A9P4MBX9"/>
<keyword evidence="3 7" id="KW-0732">Signal</keyword>
<evidence type="ECO:0000256" key="5">
    <source>
        <dbReference type="ARBA" id="ARBA00022825"/>
    </source>
</evidence>
<comment type="caution">
    <text evidence="10">The sequence shown here is derived from an EMBL/GenBank/DDBJ whole genome shotgun (WGS) entry which is preliminary data.</text>
</comment>
<dbReference type="InterPro" id="IPR000209">
    <property type="entry name" value="Peptidase_S8/S53_dom"/>
</dbReference>
<dbReference type="InterPro" id="IPR015500">
    <property type="entry name" value="Peptidase_S8_subtilisin-rel"/>
</dbReference>
<dbReference type="PANTHER" id="PTHR43806:SF58">
    <property type="entry name" value="ALKALINE PROTEASE 1-RELATED"/>
    <property type="match status" value="1"/>
</dbReference>
<evidence type="ECO:0000259" key="8">
    <source>
        <dbReference type="Pfam" id="PF00082"/>
    </source>
</evidence>
<dbReference type="InterPro" id="IPR050131">
    <property type="entry name" value="Peptidase_S8_subtilisin-like"/>
</dbReference>
<evidence type="ECO:0000313" key="10">
    <source>
        <dbReference type="EMBL" id="KAF2148095.1"/>
    </source>
</evidence>
<feature type="signal peptide" evidence="7">
    <location>
        <begin position="1"/>
        <end position="19"/>
    </location>
</feature>